<keyword evidence="1" id="KW-0812">Transmembrane</keyword>
<dbReference type="Proteomes" id="UP000286268">
    <property type="component" value="Chromosome"/>
</dbReference>
<feature type="transmembrane region" description="Helical" evidence="1">
    <location>
        <begin position="134"/>
        <end position="156"/>
    </location>
</feature>
<dbReference type="GO" id="GO:0004190">
    <property type="term" value="F:aspartic-type endopeptidase activity"/>
    <property type="evidence" value="ECO:0007669"/>
    <property type="project" value="InterPro"/>
</dbReference>
<sequence>MIYMLLLFYIQYSKKGWTMLKLISMSLISLFFIYNSFRVIEFINSKDNTKIIDKRANRAIISILFSLFIGFLYIKYGLSIIFIKYFLLMVYLTVTGYIDHYSKNVYTFISFAFLAIGVVFMGADLYYGASLTTYVIIISSILVMCLNIAILGFMGWGDAEVFIITALYIGSFISLINIFVAFSLAGIVASYRLITRKVKTGDRGALCPYIAVSTSILLFISQ</sequence>
<feature type="transmembrane region" description="Helical" evidence="1">
    <location>
        <begin position="20"/>
        <end position="37"/>
    </location>
</feature>
<keyword evidence="1" id="KW-0472">Membrane</keyword>
<gene>
    <name evidence="3" type="ORF">C1I91_14325</name>
</gene>
<dbReference type="AlphaFoldDB" id="A0A410DUE7"/>
<dbReference type="EMBL" id="CP025746">
    <property type="protein sequence ID" value="QAA32716.1"/>
    <property type="molecule type" value="Genomic_DNA"/>
</dbReference>
<keyword evidence="4" id="KW-1185">Reference proteome</keyword>
<organism evidence="3 4">
    <name type="scientific">Clostridium manihotivorum</name>
    <dbReference type="NCBI Taxonomy" id="2320868"/>
    <lineage>
        <taxon>Bacteria</taxon>
        <taxon>Bacillati</taxon>
        <taxon>Bacillota</taxon>
        <taxon>Clostridia</taxon>
        <taxon>Eubacteriales</taxon>
        <taxon>Clostridiaceae</taxon>
        <taxon>Clostridium</taxon>
    </lineage>
</organism>
<feature type="transmembrane region" description="Helical" evidence="1">
    <location>
        <begin position="162"/>
        <end position="191"/>
    </location>
</feature>
<evidence type="ECO:0000259" key="2">
    <source>
        <dbReference type="Pfam" id="PF01478"/>
    </source>
</evidence>
<evidence type="ECO:0000313" key="4">
    <source>
        <dbReference type="Proteomes" id="UP000286268"/>
    </source>
</evidence>
<dbReference type="InterPro" id="IPR000045">
    <property type="entry name" value="Prepilin_IV_endopep_pep"/>
</dbReference>
<keyword evidence="1" id="KW-1133">Transmembrane helix</keyword>
<dbReference type="Pfam" id="PF01478">
    <property type="entry name" value="Peptidase_A24"/>
    <property type="match status" value="1"/>
</dbReference>
<accession>A0A410DUE7</accession>
<feature type="transmembrane region" description="Helical" evidence="1">
    <location>
        <begin position="57"/>
        <end position="74"/>
    </location>
</feature>
<reference evidence="3 4" key="1">
    <citation type="submission" date="2018-01" db="EMBL/GenBank/DDBJ databases">
        <title>Genome Sequencing and Assembly of Anaerobacter polyendosporus strain CT4.</title>
        <authorList>
            <person name="Tachaapaikoon C."/>
            <person name="Sutheeworapong S."/>
            <person name="Jenjaroenpun P."/>
            <person name="Wongsurawat T."/>
            <person name="Nookeaw I."/>
            <person name="Cheawchanlertfa P."/>
            <person name="Kosugi A."/>
            <person name="Cheevadhanarak S."/>
            <person name="Ratanakhanokchai K."/>
        </authorList>
    </citation>
    <scope>NUCLEOTIDE SEQUENCE [LARGE SCALE GENOMIC DNA]</scope>
    <source>
        <strain evidence="3 4">CT4</strain>
    </source>
</reference>
<proteinExistence type="predicted"/>
<feature type="domain" description="Prepilin type IV endopeptidase peptidase" evidence="2">
    <location>
        <begin position="87"/>
        <end position="189"/>
    </location>
</feature>
<evidence type="ECO:0000256" key="1">
    <source>
        <dbReference type="SAM" id="Phobius"/>
    </source>
</evidence>
<feature type="transmembrane region" description="Helical" evidence="1">
    <location>
        <begin position="203"/>
        <end position="221"/>
    </location>
</feature>
<protein>
    <submittedName>
        <fullName evidence="3">Prepilin peptidase</fullName>
    </submittedName>
</protein>
<dbReference type="KEGG" id="cmah:C1I91_14325"/>
<name>A0A410DUE7_9CLOT</name>
<dbReference type="GO" id="GO:0016020">
    <property type="term" value="C:membrane"/>
    <property type="evidence" value="ECO:0007669"/>
    <property type="project" value="InterPro"/>
</dbReference>
<evidence type="ECO:0000313" key="3">
    <source>
        <dbReference type="EMBL" id="QAA32716.1"/>
    </source>
</evidence>
<feature type="transmembrane region" description="Helical" evidence="1">
    <location>
        <begin position="104"/>
        <end position="127"/>
    </location>
</feature>